<sequence length="234" mass="24771">MAAFALSRQSGRVLHCLAALLLAPPAGANLPHDTLYLNACRSTCPLQPGADDAVARRSSVLSQAVTVPPFAQPDSDFQQVQACLRQVFARYDITVVSTDPGAQPRREVIVTTRPAVLGLPAGIAAVAPFYGLPRDNAIAFVFAAELATVQEICEAAAQQLGVLYGLDLVTAAPDIMAYAAYAGRKQFTDSEAPCGEYTPRACATQAGGNTQNSHARLSQIPGRVDVIFRSSLDW</sequence>
<name>A0ABT1QT99_9GAMM</name>
<dbReference type="RefSeq" id="WP_255914703.1">
    <property type="nucleotide sequence ID" value="NZ_JANFQO010000010.1"/>
</dbReference>
<comment type="caution">
    <text evidence="2">The sequence shown here is derived from an EMBL/GenBank/DDBJ whole genome shotgun (WGS) entry which is preliminary data.</text>
</comment>
<gene>
    <name evidence="2" type="ORF">NM961_12415</name>
</gene>
<reference evidence="2" key="1">
    <citation type="submission" date="2022-07" db="EMBL/GenBank/DDBJ databases">
        <title>Tahibacter sp., a new gammaproteobacterium isolated from the silt sample collected at pig farm.</title>
        <authorList>
            <person name="Chen H."/>
        </authorList>
    </citation>
    <scope>NUCLEOTIDE SEQUENCE</scope>
    <source>
        <strain evidence="2">P2K</strain>
    </source>
</reference>
<proteinExistence type="predicted"/>
<dbReference type="Proteomes" id="UP001165498">
    <property type="component" value="Unassembled WGS sequence"/>
</dbReference>
<evidence type="ECO:0000256" key="1">
    <source>
        <dbReference type="SAM" id="SignalP"/>
    </source>
</evidence>
<dbReference type="EMBL" id="JANFQO010000010">
    <property type="protein sequence ID" value="MCQ4165513.1"/>
    <property type="molecule type" value="Genomic_DNA"/>
</dbReference>
<feature type="chain" id="PRO_5045172688" evidence="1">
    <location>
        <begin position="29"/>
        <end position="234"/>
    </location>
</feature>
<protein>
    <submittedName>
        <fullName evidence="2">Uncharacterized protein</fullName>
    </submittedName>
</protein>
<feature type="signal peptide" evidence="1">
    <location>
        <begin position="1"/>
        <end position="28"/>
    </location>
</feature>
<evidence type="ECO:0000313" key="2">
    <source>
        <dbReference type="EMBL" id="MCQ4165513.1"/>
    </source>
</evidence>
<keyword evidence="1" id="KW-0732">Signal</keyword>
<accession>A0ABT1QT99</accession>
<keyword evidence="3" id="KW-1185">Reference proteome</keyword>
<evidence type="ECO:0000313" key="3">
    <source>
        <dbReference type="Proteomes" id="UP001165498"/>
    </source>
</evidence>
<organism evidence="2 3">
    <name type="scientific">Tahibacter harae</name>
    <dbReference type="NCBI Taxonomy" id="2963937"/>
    <lineage>
        <taxon>Bacteria</taxon>
        <taxon>Pseudomonadati</taxon>
        <taxon>Pseudomonadota</taxon>
        <taxon>Gammaproteobacteria</taxon>
        <taxon>Lysobacterales</taxon>
        <taxon>Rhodanobacteraceae</taxon>
        <taxon>Tahibacter</taxon>
    </lineage>
</organism>